<evidence type="ECO:0000259" key="2">
    <source>
        <dbReference type="Pfam" id="PF25917"/>
    </source>
</evidence>
<evidence type="ECO:0000256" key="1">
    <source>
        <dbReference type="SAM" id="Phobius"/>
    </source>
</evidence>
<keyword evidence="1" id="KW-0812">Transmembrane</keyword>
<proteinExistence type="predicted"/>
<reference evidence="4 5" key="1">
    <citation type="submission" date="2022-06" db="EMBL/GenBank/DDBJ databases">
        <title>Rhizosaccharibacter gen. nov. sp. nov. KSS12, endophytic bacteria isolated from sugarcane.</title>
        <authorList>
            <person name="Pitiwittayakul N."/>
        </authorList>
    </citation>
    <scope>NUCLEOTIDE SEQUENCE [LARGE SCALE GENOMIC DNA]</scope>
    <source>
        <strain evidence="4 5">KSS12</strain>
    </source>
</reference>
<dbReference type="Gene3D" id="2.40.50.100">
    <property type="match status" value="1"/>
</dbReference>
<organism evidence="4 5">
    <name type="scientific">Rhizosaccharibacter radicis</name>
    <dbReference type="NCBI Taxonomy" id="2782605"/>
    <lineage>
        <taxon>Bacteria</taxon>
        <taxon>Pseudomonadati</taxon>
        <taxon>Pseudomonadota</taxon>
        <taxon>Alphaproteobacteria</taxon>
        <taxon>Acetobacterales</taxon>
        <taxon>Acetobacteraceae</taxon>
        <taxon>Rhizosaccharibacter</taxon>
    </lineage>
</organism>
<protein>
    <submittedName>
        <fullName evidence="4">HlyD family efflux transporter periplasmic adaptor subunit</fullName>
    </submittedName>
</protein>
<keyword evidence="5" id="KW-1185">Reference proteome</keyword>
<dbReference type="RefSeq" id="WP_422919489.1">
    <property type="nucleotide sequence ID" value="NZ_JAMZEJ010000004.1"/>
</dbReference>
<evidence type="ECO:0000313" key="5">
    <source>
        <dbReference type="Proteomes" id="UP001524547"/>
    </source>
</evidence>
<dbReference type="EMBL" id="JAMZEJ010000004">
    <property type="protein sequence ID" value="MCQ8240751.1"/>
    <property type="molecule type" value="Genomic_DNA"/>
</dbReference>
<feature type="domain" description="Multidrug resistance protein MdtA-like barrel-sandwich hybrid" evidence="2">
    <location>
        <begin position="51"/>
        <end position="244"/>
    </location>
</feature>
<sequence>MALQSGNGIVRGLGVLFSLLALIAAAVAVVLVINRLERRPRTNDGYLAADIVHMAPEVSGRIVRLDVQNNRYVRRGDELFVIDPEPFQYAFDAASAKLASLRAQYYIDIRQVASQNSRAAAAQSSTKSNAAQLALAQTTLKRLEPLGAQGFVTREQVDRARTAVRTASAGLASSRSDAQAAQQAVTDTKPLEAQIKEAEADLANAARNLRLTVVRAPCDGQITALTVAAGEFATEGKPVFTIIDTDRWYAVGNFRETNLAGIHPGQHATVWVLGFGAQALDGHVDSLNGGVVPDEGAVSDGLPDVPRSLEWVRIAQRFPVRILLDKPPPALMRIGATASIMIDR</sequence>
<dbReference type="Gene3D" id="2.40.30.170">
    <property type="match status" value="1"/>
</dbReference>
<evidence type="ECO:0000259" key="3">
    <source>
        <dbReference type="Pfam" id="PF25963"/>
    </source>
</evidence>
<dbReference type="Pfam" id="PF25963">
    <property type="entry name" value="Beta-barrel_AAEA"/>
    <property type="match status" value="1"/>
</dbReference>
<feature type="transmembrane region" description="Helical" evidence="1">
    <location>
        <begin position="12"/>
        <end position="33"/>
    </location>
</feature>
<dbReference type="InterPro" id="IPR058634">
    <property type="entry name" value="AaeA-lik-b-barrel"/>
</dbReference>
<name>A0ABT1VWN5_9PROT</name>
<keyword evidence="1" id="KW-1133">Transmembrane helix</keyword>
<accession>A0ABT1VWN5</accession>
<keyword evidence="1" id="KW-0472">Membrane</keyword>
<dbReference type="Proteomes" id="UP001524547">
    <property type="component" value="Unassembled WGS sequence"/>
</dbReference>
<dbReference type="Pfam" id="PF25917">
    <property type="entry name" value="BSH_RND"/>
    <property type="match status" value="1"/>
</dbReference>
<dbReference type="InterPro" id="IPR058625">
    <property type="entry name" value="MdtA-like_BSH"/>
</dbReference>
<dbReference type="PANTHER" id="PTHR30367:SF1">
    <property type="entry name" value="MULTIDRUG RESISTANCE PROTEIN MDTN"/>
    <property type="match status" value="1"/>
</dbReference>
<feature type="domain" description="p-hydroxybenzoic acid efflux pump subunit AaeA-like beta-barrel" evidence="3">
    <location>
        <begin position="248"/>
        <end position="342"/>
    </location>
</feature>
<gene>
    <name evidence="4" type="ORF">NFI88_07845</name>
</gene>
<evidence type="ECO:0000313" key="4">
    <source>
        <dbReference type="EMBL" id="MCQ8240751.1"/>
    </source>
</evidence>
<dbReference type="SUPFAM" id="SSF111369">
    <property type="entry name" value="HlyD-like secretion proteins"/>
    <property type="match status" value="3"/>
</dbReference>
<comment type="caution">
    <text evidence="4">The sequence shown here is derived from an EMBL/GenBank/DDBJ whole genome shotgun (WGS) entry which is preliminary data.</text>
</comment>
<dbReference type="PANTHER" id="PTHR30367">
    <property type="entry name" value="P-HYDROXYBENZOIC ACID EFFLUX PUMP SUBUNIT AAEA-RELATED"/>
    <property type="match status" value="1"/>
</dbReference>
<dbReference type="InterPro" id="IPR050393">
    <property type="entry name" value="MFP_Efflux_Pump"/>
</dbReference>